<accession>A0A072R396</accession>
<organism evidence="2 3">
    <name type="scientific">Bartonella bacilliformis Ver097</name>
    <dbReference type="NCBI Taxonomy" id="1293911"/>
    <lineage>
        <taxon>Bacteria</taxon>
        <taxon>Pseudomonadati</taxon>
        <taxon>Pseudomonadota</taxon>
        <taxon>Alphaproteobacteria</taxon>
        <taxon>Hyphomicrobiales</taxon>
        <taxon>Bartonellaceae</taxon>
        <taxon>Bartonella</taxon>
    </lineage>
</organism>
<proteinExistence type="predicted"/>
<dbReference type="AlphaFoldDB" id="A0A072R396"/>
<feature type="domain" description="DUF2059" evidence="1">
    <location>
        <begin position="96"/>
        <end position="152"/>
    </location>
</feature>
<gene>
    <name evidence="2" type="ORF">H710_00706</name>
</gene>
<comment type="caution">
    <text evidence="2">The sequence shown here is derived from an EMBL/GenBank/DDBJ whole genome shotgun (WGS) entry which is preliminary data.</text>
</comment>
<reference evidence="2 3" key="1">
    <citation type="submission" date="2013-04" db="EMBL/GenBank/DDBJ databases">
        <title>The Genome Sequence of Bartonella bacilliformis Ver097.</title>
        <authorList>
            <consortium name="The Broad Institute Genomics Platform"/>
            <consortium name="The Broad Institute Genome Sequencing Center for Infectious Disease"/>
            <person name="Feldgarden M."/>
            <person name="Kirby J."/>
            <person name="Birtles R."/>
            <person name="Dasch G."/>
            <person name="Hendrix L."/>
            <person name="Koehler J."/>
            <person name="Walker B."/>
            <person name="Young S.K."/>
            <person name="Zeng Q."/>
            <person name="Gargeya S."/>
            <person name="Fitzgerald M."/>
            <person name="Haas B."/>
            <person name="Abouelleil A."/>
            <person name="Allen A.W."/>
            <person name="Alvarado L."/>
            <person name="Arachchi H.M."/>
            <person name="Berlin A.M."/>
            <person name="Chapman S.B."/>
            <person name="Gainer-Dewar J."/>
            <person name="Goldberg J."/>
            <person name="Griggs A."/>
            <person name="Gujja S."/>
            <person name="Hansen M."/>
            <person name="Howarth C."/>
            <person name="Imamovic A."/>
            <person name="Ireland A."/>
            <person name="Larimer J."/>
            <person name="McCowan C."/>
            <person name="Murphy C."/>
            <person name="Pearson M."/>
            <person name="Poon T.W."/>
            <person name="Priest M."/>
            <person name="Roberts A."/>
            <person name="Saif S."/>
            <person name="Shea T."/>
            <person name="Sisk P."/>
            <person name="Sykes S."/>
            <person name="Wortman J."/>
            <person name="Nusbaum C."/>
            <person name="Birren B."/>
        </authorList>
    </citation>
    <scope>NUCLEOTIDE SEQUENCE [LARGE SCALE GENOMIC DNA]</scope>
    <source>
        <strain evidence="2 3">Ver097</strain>
    </source>
</reference>
<dbReference type="RefSeq" id="WP_041849451.1">
    <property type="nucleotide sequence ID" value="NZ_KL503803.1"/>
</dbReference>
<dbReference type="STRING" id="1293911.H710_00706"/>
<sequence>MKNIFSLQRFITLFSAVAILVVNIGLVHAQDVSDQHLDAAKKMIKAVHATDQFDDFLLIAARDLKNELIGNDPHLATIISDIVDKQTLALAKRRADLEKEIAHVYVKHFSQEELDKITIFYSSDTGKKFLKEVPSIARDSYAVFDAWRSAIVKDLMKNVEGEMSKTLNLDKSATPMKLPL</sequence>
<dbReference type="EMBL" id="ASIV01000004">
    <property type="protein sequence ID" value="KEG20106.1"/>
    <property type="molecule type" value="Genomic_DNA"/>
</dbReference>
<evidence type="ECO:0000259" key="1">
    <source>
        <dbReference type="Pfam" id="PF09832"/>
    </source>
</evidence>
<protein>
    <recommendedName>
        <fullName evidence="1">DUF2059 domain-containing protein</fullName>
    </recommendedName>
</protein>
<dbReference type="Pfam" id="PF09832">
    <property type="entry name" value="DUF2059"/>
    <property type="match status" value="1"/>
</dbReference>
<dbReference type="InterPro" id="IPR018637">
    <property type="entry name" value="DUF2059"/>
</dbReference>
<name>A0A072R396_BARBA</name>
<dbReference type="Proteomes" id="UP000031740">
    <property type="component" value="Unassembled WGS sequence"/>
</dbReference>
<evidence type="ECO:0000313" key="3">
    <source>
        <dbReference type="Proteomes" id="UP000031740"/>
    </source>
</evidence>
<evidence type="ECO:0000313" key="2">
    <source>
        <dbReference type="EMBL" id="KEG20106.1"/>
    </source>
</evidence>
<dbReference type="PATRIC" id="fig|1293911.3.peg.741"/>
<dbReference type="HOGENOM" id="CLU_108027_1_0_5"/>